<dbReference type="EnsemblMetazoa" id="XM_011678265">
    <property type="protein sequence ID" value="XP_011676567"/>
    <property type="gene ID" value="LOC577158"/>
</dbReference>
<dbReference type="Gene3D" id="3.40.30.50">
    <property type="entry name" value="Sep15/SelM thioredoxin-like domain, active-site redox motif"/>
    <property type="match status" value="1"/>
</dbReference>
<sequence length="158" mass="17941">MVDLWYLLALFLVLIVQVARSAGSLEKLSSELCLTQGFSSNLLCSACGNLGEFKLNELEGTCRQCCQDDAEEDNFTPFHHAHLEVCGCKLGRFPQIQAFVKGDRPKKYPNLKIKYLRGADPVLKFLDEKNKVIETLSIEKWNTDSVDEFLMERLKPSH</sequence>
<dbReference type="RefSeq" id="XP_011676567.2">
    <property type="nucleotide sequence ID" value="XM_011678265.2"/>
</dbReference>
<dbReference type="InterPro" id="IPR039992">
    <property type="entry name" value="Sep15_SelM"/>
</dbReference>
<keyword evidence="10" id="KW-1185">Reference proteome</keyword>
<dbReference type="PANTHER" id="PTHR13077">
    <property type="entry name" value="SELENOPROTEIN F"/>
    <property type="match status" value="1"/>
</dbReference>
<evidence type="ECO:0000313" key="9">
    <source>
        <dbReference type="EnsemblMetazoa" id="XP_011676567"/>
    </source>
</evidence>
<keyword evidence="5" id="KW-0712">Selenocysteine</keyword>
<feature type="chain" id="PRO_5045020082" description="Selenoprotein F" evidence="7">
    <location>
        <begin position="22"/>
        <end position="158"/>
    </location>
</feature>
<reference evidence="9" key="2">
    <citation type="submission" date="2021-01" db="UniProtKB">
        <authorList>
            <consortium name="EnsemblMetazoa"/>
        </authorList>
    </citation>
    <scope>IDENTIFICATION</scope>
</reference>
<evidence type="ECO:0000259" key="8">
    <source>
        <dbReference type="Pfam" id="PF08806"/>
    </source>
</evidence>
<name>A0A7M7HKT8_STRPU</name>
<protein>
    <recommendedName>
        <fullName evidence="6">Selenoprotein F</fullName>
    </recommendedName>
</protein>
<evidence type="ECO:0000256" key="5">
    <source>
        <dbReference type="ARBA" id="ARBA00022933"/>
    </source>
</evidence>
<comment type="subcellular location">
    <subcellularLocation>
        <location evidence="1">Endoplasmic reticulum lumen</location>
    </subcellularLocation>
</comment>
<evidence type="ECO:0000256" key="1">
    <source>
        <dbReference type="ARBA" id="ARBA00004319"/>
    </source>
</evidence>
<reference evidence="10" key="1">
    <citation type="submission" date="2015-02" db="EMBL/GenBank/DDBJ databases">
        <title>Genome sequencing for Strongylocentrotus purpuratus.</title>
        <authorList>
            <person name="Murali S."/>
            <person name="Liu Y."/>
            <person name="Vee V."/>
            <person name="English A."/>
            <person name="Wang M."/>
            <person name="Skinner E."/>
            <person name="Han Y."/>
            <person name="Muzny D.M."/>
            <person name="Worley K.C."/>
            <person name="Gibbs R.A."/>
        </authorList>
    </citation>
    <scope>NUCLEOTIDE SEQUENCE</scope>
</reference>
<dbReference type="InterPro" id="IPR038219">
    <property type="entry name" value="Sep15/SelM_sf"/>
</dbReference>
<evidence type="ECO:0000256" key="3">
    <source>
        <dbReference type="ARBA" id="ARBA00022729"/>
    </source>
</evidence>
<feature type="signal peptide" evidence="7">
    <location>
        <begin position="1"/>
        <end position="21"/>
    </location>
</feature>
<accession>A0A7M7HKT8</accession>
<evidence type="ECO:0000256" key="4">
    <source>
        <dbReference type="ARBA" id="ARBA00022824"/>
    </source>
</evidence>
<evidence type="ECO:0000256" key="6">
    <source>
        <dbReference type="ARBA" id="ARBA00040775"/>
    </source>
</evidence>
<evidence type="ECO:0000256" key="7">
    <source>
        <dbReference type="SAM" id="SignalP"/>
    </source>
</evidence>
<dbReference type="PANTHER" id="PTHR13077:SF6">
    <property type="entry name" value="SELENOPROTEIN F"/>
    <property type="match status" value="1"/>
</dbReference>
<dbReference type="GO" id="GO:0016491">
    <property type="term" value="F:oxidoreductase activity"/>
    <property type="evidence" value="ECO:0000318"/>
    <property type="project" value="GO_Central"/>
</dbReference>
<dbReference type="RefSeq" id="XP_030853527.1">
    <property type="nucleotide sequence ID" value="XM_030997667.1"/>
</dbReference>
<dbReference type="Pfam" id="PF08806">
    <property type="entry name" value="Sep15_SelM"/>
    <property type="match status" value="1"/>
</dbReference>
<evidence type="ECO:0000313" key="10">
    <source>
        <dbReference type="Proteomes" id="UP000007110"/>
    </source>
</evidence>
<dbReference type="SUPFAM" id="SSF52833">
    <property type="entry name" value="Thioredoxin-like"/>
    <property type="match status" value="1"/>
</dbReference>
<dbReference type="AlphaFoldDB" id="A0A7M7HKT8"/>
<dbReference type="Proteomes" id="UP000007110">
    <property type="component" value="Unassembled WGS sequence"/>
</dbReference>
<dbReference type="GeneID" id="577158"/>
<proteinExistence type="inferred from homology"/>
<evidence type="ECO:0000256" key="2">
    <source>
        <dbReference type="ARBA" id="ARBA00005742"/>
    </source>
</evidence>
<organism evidence="9 10">
    <name type="scientific">Strongylocentrotus purpuratus</name>
    <name type="common">Purple sea urchin</name>
    <dbReference type="NCBI Taxonomy" id="7668"/>
    <lineage>
        <taxon>Eukaryota</taxon>
        <taxon>Metazoa</taxon>
        <taxon>Echinodermata</taxon>
        <taxon>Eleutherozoa</taxon>
        <taxon>Echinozoa</taxon>
        <taxon>Echinoidea</taxon>
        <taxon>Euechinoidea</taxon>
        <taxon>Echinacea</taxon>
        <taxon>Camarodonta</taxon>
        <taxon>Echinidea</taxon>
        <taxon>Strongylocentrotidae</taxon>
        <taxon>Strongylocentrotus</taxon>
    </lineage>
</organism>
<dbReference type="GO" id="GO:0051084">
    <property type="term" value="P:'de novo' post-translational protein folding"/>
    <property type="evidence" value="ECO:0007669"/>
    <property type="project" value="UniProtKB-ARBA"/>
</dbReference>
<dbReference type="InterPro" id="IPR014912">
    <property type="entry name" value="Sep15_SelM_dom"/>
</dbReference>
<keyword evidence="4" id="KW-0256">Endoplasmic reticulum</keyword>
<keyword evidence="3 7" id="KW-0732">Signal</keyword>
<dbReference type="GO" id="GO:0005788">
    <property type="term" value="C:endoplasmic reticulum lumen"/>
    <property type="evidence" value="ECO:0000318"/>
    <property type="project" value="GO_Central"/>
</dbReference>
<comment type="similarity">
    <text evidence="2">Belongs to the selenoprotein M/F family.</text>
</comment>
<dbReference type="EnsemblMetazoa" id="XM_030997667">
    <property type="protein sequence ID" value="XP_030853527"/>
    <property type="gene ID" value="LOC577158"/>
</dbReference>
<feature type="domain" description="Selenoprotein F/M" evidence="8">
    <location>
        <begin position="81"/>
        <end position="154"/>
    </location>
</feature>
<dbReference type="InterPro" id="IPR036249">
    <property type="entry name" value="Thioredoxin-like_sf"/>
</dbReference>